<feature type="compositionally biased region" description="Gly residues" evidence="1">
    <location>
        <begin position="430"/>
        <end position="440"/>
    </location>
</feature>
<dbReference type="Proteomes" id="UP001408356">
    <property type="component" value="Unassembled WGS sequence"/>
</dbReference>
<feature type="region of interest" description="Disordered" evidence="1">
    <location>
        <begin position="339"/>
        <end position="406"/>
    </location>
</feature>
<feature type="signal peptide" evidence="2">
    <location>
        <begin position="1"/>
        <end position="24"/>
    </location>
</feature>
<keyword evidence="4" id="KW-1185">Reference proteome</keyword>
<feature type="compositionally biased region" description="Gly residues" evidence="1">
    <location>
        <begin position="387"/>
        <end position="406"/>
    </location>
</feature>
<gene>
    <name evidence="3" type="ORF">SUNI508_01499</name>
</gene>
<organism evidence="3 4">
    <name type="scientific">Seiridium unicorne</name>
    <dbReference type="NCBI Taxonomy" id="138068"/>
    <lineage>
        <taxon>Eukaryota</taxon>
        <taxon>Fungi</taxon>
        <taxon>Dikarya</taxon>
        <taxon>Ascomycota</taxon>
        <taxon>Pezizomycotina</taxon>
        <taxon>Sordariomycetes</taxon>
        <taxon>Xylariomycetidae</taxon>
        <taxon>Amphisphaeriales</taxon>
        <taxon>Sporocadaceae</taxon>
        <taxon>Seiridium</taxon>
    </lineage>
</organism>
<feature type="compositionally biased region" description="Low complexity" evidence="1">
    <location>
        <begin position="377"/>
        <end position="386"/>
    </location>
</feature>
<dbReference type="EMBL" id="JARVKF010000396">
    <property type="protein sequence ID" value="KAK9417742.1"/>
    <property type="molecule type" value="Genomic_DNA"/>
</dbReference>
<proteinExistence type="predicted"/>
<keyword evidence="2" id="KW-0732">Signal</keyword>
<feature type="region of interest" description="Disordered" evidence="1">
    <location>
        <begin position="419"/>
        <end position="454"/>
    </location>
</feature>
<evidence type="ECO:0000313" key="3">
    <source>
        <dbReference type="EMBL" id="KAK9417742.1"/>
    </source>
</evidence>
<name>A0ABR2UST9_9PEZI</name>
<sequence length="863" mass="86991">MSLDYRMLLCLAAFLFYGVDQVTAVPHWGRFDRRLDASNQTSSSTVVLSETSRASAVLSSSLSSFASEAGGIAVSEAVTAQLSVVSISAGSVASSPSSQQIHTLNGLETITTVARPTTFTFGFSTTTTARASSVLPDSSSGVVSDYSPPPSSQPSSQTSISTFPASYVNTSRIASSSSISAVNGTNIVSPTVAVPPPVITTYEPPNPVSPADEVTSDACDVTTNSNIVTVWSTIYTTTITWTLPPEQYTPPFPTTASTVPTPVICSQTTARLSASKCEGSGCTVFTYPAATSSDDGNRHVNPTATAGTTLAASSGQAGEQGAGLSTITFYTTDKNPAVVYSTEQPPDYGDSGTTLVQNHNTPNGGNFPATTPPYQKATTSSSTNAGGSNGGGSSGDKTAGAGGSANGGGNSGGNAAGAGNNSGGNTADAGGNGVGGGGGAAAQPTPEPARQNPTPTTAVTVIIQTTQVIINDHTFTDSPQSKTSTVVVGTDTFVINPSEVIGAGATVRRPVAGGIFIPTATTTTVAGVEVVYTAIGSSAASGHSVFGVATIDGTTFTLGVAASTVVVKGQTIMLGPVGIAFASQTIPVVTAAAAATESAVLGGEMLTAVGNSLAVIDGTTFTYRPGMSTLTEIVDGDTILIGPSGVSVHGMTLGGITAAPTATTYEIVGGATITEIGGSAVVVDGTTYSIGSGAASAVTTVIDGQTLTIGPSGVAMSSYTFAQPYVTSTVIEPGSTSSVAAATATDTTENAGLTLRPAWNTEYGFSRRNQANDMARDKMARSIDAASMLARIIPPHRTHGAAPPGWNALIPLYQPYISRTQSCIIAYVSHYPKTSGWLAAEICEVRKRECRGGEGILHRATHV</sequence>
<reference evidence="3 4" key="1">
    <citation type="journal article" date="2024" name="J. Plant Pathol.">
        <title>Sequence and assembly of the genome of Seiridium unicorne, isolate CBS 538.82, causal agent of cypress canker disease.</title>
        <authorList>
            <person name="Scali E."/>
            <person name="Rocca G.D."/>
            <person name="Danti R."/>
            <person name="Garbelotto M."/>
            <person name="Barberini S."/>
            <person name="Baroncelli R."/>
            <person name="Emiliani G."/>
        </authorList>
    </citation>
    <scope>NUCLEOTIDE SEQUENCE [LARGE SCALE GENOMIC DNA]</scope>
    <source>
        <strain evidence="3 4">BM-138-508</strain>
    </source>
</reference>
<feature type="chain" id="PRO_5046106168" evidence="2">
    <location>
        <begin position="25"/>
        <end position="863"/>
    </location>
</feature>
<feature type="compositionally biased region" description="Low complexity" evidence="1">
    <location>
        <begin position="136"/>
        <end position="146"/>
    </location>
</feature>
<protein>
    <submittedName>
        <fullName evidence="3">Uncharacterized protein</fullName>
    </submittedName>
</protein>
<feature type="compositionally biased region" description="Polar residues" evidence="1">
    <location>
        <begin position="351"/>
        <end position="373"/>
    </location>
</feature>
<feature type="region of interest" description="Disordered" evidence="1">
    <location>
        <begin position="133"/>
        <end position="161"/>
    </location>
</feature>
<comment type="caution">
    <text evidence="3">The sequence shown here is derived from an EMBL/GenBank/DDBJ whole genome shotgun (WGS) entry which is preliminary data.</text>
</comment>
<evidence type="ECO:0000313" key="4">
    <source>
        <dbReference type="Proteomes" id="UP001408356"/>
    </source>
</evidence>
<evidence type="ECO:0000256" key="2">
    <source>
        <dbReference type="SAM" id="SignalP"/>
    </source>
</evidence>
<accession>A0ABR2UST9</accession>
<evidence type="ECO:0000256" key="1">
    <source>
        <dbReference type="SAM" id="MobiDB-lite"/>
    </source>
</evidence>